<name>A0A0B7NBY2_9FUNG</name>
<dbReference type="GO" id="GO:0050684">
    <property type="term" value="P:regulation of mRNA processing"/>
    <property type="evidence" value="ECO:0007669"/>
    <property type="project" value="TreeGrafter"/>
</dbReference>
<dbReference type="GO" id="GO:0005524">
    <property type="term" value="F:ATP binding"/>
    <property type="evidence" value="ECO:0007669"/>
    <property type="project" value="UniProtKB-UniRule"/>
</dbReference>
<dbReference type="Gene3D" id="3.30.200.20">
    <property type="entry name" value="Phosphorylase Kinase, domain 1"/>
    <property type="match status" value="1"/>
</dbReference>
<dbReference type="OrthoDB" id="2649at2759"/>
<protein>
    <recommendedName>
        <fullName evidence="1">non-specific serine/threonine protein kinase</fullName>
        <ecNumber evidence="1">2.7.11.1</ecNumber>
    </recommendedName>
</protein>
<keyword evidence="5" id="KW-0418">Kinase</keyword>
<reference evidence="12 13" key="1">
    <citation type="submission" date="2014-09" db="EMBL/GenBank/DDBJ databases">
        <authorList>
            <person name="Ellenberger Sabrina"/>
        </authorList>
    </citation>
    <scope>NUCLEOTIDE SEQUENCE [LARGE SCALE GENOMIC DNA]</scope>
    <source>
        <strain evidence="12 13">CBS 412.66</strain>
    </source>
</reference>
<dbReference type="EMBL" id="LN728825">
    <property type="protein sequence ID" value="CEP12893.1"/>
    <property type="molecule type" value="Genomic_DNA"/>
</dbReference>
<sequence length="561" mass="65058">MKLLYSEKTRCESVHCANSSHSYTTTTTTTTTTALSSRKSSYHRQEYHKIMPYKTSHPHRHARLHYKPSKRYSREPECSRHRSYSRGSYSDSNIDQDEQDHDEEEEDRKDYRKGGYHPVHVGEKYKEGQYVVVRKLGWGHFSTVWLVKDQTTGKHFAMKVVKSAKHYTETAIDEIKLLERVAEADPTSLGACYVTAVVDHFKVKGPNGTHVCMTFEVLGENLLSLIKRYKSRGIPTNLVKQIAKQMLLGLDYLHRKCGIIHTDLKPENVLMYLENAEELLRKLDMIKVDLNETNSNSFSPDSRSRGRSLVRKNRHVNMVASQPLSSEKDAAQDEERGRRNGSGKRSRSRSDSHSRHSLDDNGESIKIKIADLGNACWVNHHFTEDIQTRQYRSPEVILGAKWDAGADIWSLACMIFELLTGNYLFDPQKGSRFSRDEDHLAQIIELMGPVSKTFALSGTNSAEFFTHKGELRHIHRLKYWSLEDVLHDKYGYRRREAEEIASFLNPMLAYTNRARAYDLVNHPWLHGADPVLPDENSDKSKWRNDRPWRDWERELKRKRHD</sequence>
<gene>
    <name evidence="12" type="primary">PARPA_06911.1 scaffold 25125</name>
</gene>
<dbReference type="SMART" id="SM00220">
    <property type="entry name" value="S_TKc"/>
    <property type="match status" value="1"/>
</dbReference>
<keyword evidence="13" id="KW-1185">Reference proteome</keyword>
<evidence type="ECO:0000256" key="3">
    <source>
        <dbReference type="ARBA" id="ARBA00022679"/>
    </source>
</evidence>
<dbReference type="GO" id="GO:0005634">
    <property type="term" value="C:nucleus"/>
    <property type="evidence" value="ECO:0007669"/>
    <property type="project" value="TreeGrafter"/>
</dbReference>
<evidence type="ECO:0000256" key="4">
    <source>
        <dbReference type="ARBA" id="ARBA00022741"/>
    </source>
</evidence>
<dbReference type="GO" id="GO:0004674">
    <property type="term" value="F:protein serine/threonine kinase activity"/>
    <property type="evidence" value="ECO:0007669"/>
    <property type="project" value="UniProtKB-KW"/>
</dbReference>
<accession>A0A0B7NBY2</accession>
<dbReference type="PROSITE" id="PS00107">
    <property type="entry name" value="PROTEIN_KINASE_ATP"/>
    <property type="match status" value="1"/>
</dbReference>
<evidence type="ECO:0000256" key="2">
    <source>
        <dbReference type="ARBA" id="ARBA00022527"/>
    </source>
</evidence>
<evidence type="ECO:0000256" key="5">
    <source>
        <dbReference type="ARBA" id="ARBA00022777"/>
    </source>
</evidence>
<dbReference type="InterPro" id="IPR051334">
    <property type="entry name" value="SRPK"/>
</dbReference>
<dbReference type="PROSITE" id="PS00108">
    <property type="entry name" value="PROTEIN_KINASE_ST"/>
    <property type="match status" value="1"/>
</dbReference>
<feature type="compositionally biased region" description="Basic residues" evidence="10">
    <location>
        <begin position="56"/>
        <end position="71"/>
    </location>
</feature>
<evidence type="ECO:0000256" key="7">
    <source>
        <dbReference type="ARBA" id="ARBA00047899"/>
    </source>
</evidence>
<dbReference type="PANTHER" id="PTHR47634:SF9">
    <property type="entry name" value="PROTEIN KINASE DOMAIN-CONTAINING PROTEIN-RELATED"/>
    <property type="match status" value="1"/>
</dbReference>
<feature type="compositionally biased region" description="Acidic residues" evidence="10">
    <location>
        <begin position="94"/>
        <end position="107"/>
    </location>
</feature>
<evidence type="ECO:0000256" key="6">
    <source>
        <dbReference type="ARBA" id="ARBA00022840"/>
    </source>
</evidence>
<dbReference type="Gene3D" id="1.10.510.10">
    <property type="entry name" value="Transferase(Phosphotransferase) domain 1"/>
    <property type="match status" value="1"/>
</dbReference>
<feature type="compositionally biased region" description="Basic and acidic residues" evidence="10">
    <location>
        <begin position="348"/>
        <end position="360"/>
    </location>
</feature>
<evidence type="ECO:0000256" key="1">
    <source>
        <dbReference type="ARBA" id="ARBA00012513"/>
    </source>
</evidence>
<dbReference type="InterPro" id="IPR008271">
    <property type="entry name" value="Ser/Thr_kinase_AS"/>
</dbReference>
<comment type="catalytic activity">
    <reaction evidence="8">
        <text>L-seryl-[protein] + ATP = O-phospho-L-seryl-[protein] + ADP + H(+)</text>
        <dbReference type="Rhea" id="RHEA:17989"/>
        <dbReference type="Rhea" id="RHEA-COMP:9863"/>
        <dbReference type="Rhea" id="RHEA-COMP:11604"/>
        <dbReference type="ChEBI" id="CHEBI:15378"/>
        <dbReference type="ChEBI" id="CHEBI:29999"/>
        <dbReference type="ChEBI" id="CHEBI:30616"/>
        <dbReference type="ChEBI" id="CHEBI:83421"/>
        <dbReference type="ChEBI" id="CHEBI:456216"/>
        <dbReference type="EC" id="2.7.11.1"/>
    </reaction>
</comment>
<feature type="binding site" evidence="9">
    <location>
        <position position="159"/>
    </location>
    <ligand>
        <name>ATP</name>
        <dbReference type="ChEBI" id="CHEBI:30616"/>
    </ligand>
</feature>
<dbReference type="CDD" id="cd14136">
    <property type="entry name" value="STKc_SRPK"/>
    <property type="match status" value="1"/>
</dbReference>
<feature type="compositionally biased region" description="Basic and acidic residues" evidence="10">
    <location>
        <begin position="326"/>
        <end position="338"/>
    </location>
</feature>
<dbReference type="FunFam" id="3.30.200.20:FF:000770">
    <property type="entry name" value="SRSF protein kinase 2"/>
    <property type="match status" value="1"/>
</dbReference>
<evidence type="ECO:0000256" key="8">
    <source>
        <dbReference type="ARBA" id="ARBA00048679"/>
    </source>
</evidence>
<evidence type="ECO:0000256" key="9">
    <source>
        <dbReference type="PROSITE-ProRule" id="PRU10141"/>
    </source>
</evidence>
<keyword evidence="3" id="KW-0808">Transferase</keyword>
<dbReference type="PANTHER" id="PTHR47634">
    <property type="entry name" value="PROTEIN KINASE DOMAIN-CONTAINING PROTEIN-RELATED"/>
    <property type="match status" value="1"/>
</dbReference>
<feature type="region of interest" description="Disordered" evidence="10">
    <location>
        <begin position="51"/>
        <end position="117"/>
    </location>
</feature>
<dbReference type="InterPro" id="IPR000719">
    <property type="entry name" value="Prot_kinase_dom"/>
</dbReference>
<evidence type="ECO:0000256" key="10">
    <source>
        <dbReference type="SAM" id="MobiDB-lite"/>
    </source>
</evidence>
<dbReference type="InterPro" id="IPR011009">
    <property type="entry name" value="Kinase-like_dom_sf"/>
</dbReference>
<dbReference type="FunFam" id="1.10.510.10:FF:000275">
    <property type="entry name" value="SRSF protein kinase 2 isoform X3"/>
    <property type="match status" value="1"/>
</dbReference>
<dbReference type="Proteomes" id="UP000054107">
    <property type="component" value="Unassembled WGS sequence"/>
</dbReference>
<keyword evidence="6 9" id="KW-0067">ATP-binding</keyword>
<dbReference type="PROSITE" id="PS50011">
    <property type="entry name" value="PROTEIN_KINASE_DOM"/>
    <property type="match status" value="1"/>
</dbReference>
<dbReference type="SUPFAM" id="SSF56112">
    <property type="entry name" value="Protein kinase-like (PK-like)"/>
    <property type="match status" value="1"/>
</dbReference>
<dbReference type="AlphaFoldDB" id="A0A0B7NBY2"/>
<keyword evidence="4 9" id="KW-0547">Nucleotide-binding</keyword>
<comment type="catalytic activity">
    <reaction evidence="7">
        <text>L-threonyl-[protein] + ATP = O-phospho-L-threonyl-[protein] + ADP + H(+)</text>
        <dbReference type="Rhea" id="RHEA:46608"/>
        <dbReference type="Rhea" id="RHEA-COMP:11060"/>
        <dbReference type="Rhea" id="RHEA-COMP:11605"/>
        <dbReference type="ChEBI" id="CHEBI:15378"/>
        <dbReference type="ChEBI" id="CHEBI:30013"/>
        <dbReference type="ChEBI" id="CHEBI:30616"/>
        <dbReference type="ChEBI" id="CHEBI:61977"/>
        <dbReference type="ChEBI" id="CHEBI:456216"/>
        <dbReference type="EC" id="2.7.11.1"/>
    </reaction>
</comment>
<dbReference type="InterPro" id="IPR017441">
    <property type="entry name" value="Protein_kinase_ATP_BS"/>
</dbReference>
<dbReference type="STRING" id="35722.A0A0B7NBY2"/>
<proteinExistence type="predicted"/>
<dbReference type="Pfam" id="PF00069">
    <property type="entry name" value="Pkinase"/>
    <property type="match status" value="2"/>
</dbReference>
<dbReference type="GO" id="GO:0000245">
    <property type="term" value="P:spliceosomal complex assembly"/>
    <property type="evidence" value="ECO:0007669"/>
    <property type="project" value="TreeGrafter"/>
</dbReference>
<evidence type="ECO:0000313" key="13">
    <source>
        <dbReference type="Proteomes" id="UP000054107"/>
    </source>
</evidence>
<dbReference type="GO" id="GO:0005737">
    <property type="term" value="C:cytoplasm"/>
    <property type="evidence" value="ECO:0007669"/>
    <property type="project" value="TreeGrafter"/>
</dbReference>
<evidence type="ECO:0000313" key="12">
    <source>
        <dbReference type="EMBL" id="CEP12893.1"/>
    </source>
</evidence>
<organism evidence="12 13">
    <name type="scientific">Parasitella parasitica</name>
    <dbReference type="NCBI Taxonomy" id="35722"/>
    <lineage>
        <taxon>Eukaryota</taxon>
        <taxon>Fungi</taxon>
        <taxon>Fungi incertae sedis</taxon>
        <taxon>Mucoromycota</taxon>
        <taxon>Mucoromycotina</taxon>
        <taxon>Mucoromycetes</taxon>
        <taxon>Mucorales</taxon>
        <taxon>Mucorineae</taxon>
        <taxon>Mucoraceae</taxon>
        <taxon>Parasitella</taxon>
    </lineage>
</organism>
<keyword evidence="2" id="KW-0723">Serine/threonine-protein kinase</keyword>
<feature type="domain" description="Protein kinase" evidence="11">
    <location>
        <begin position="130"/>
        <end position="525"/>
    </location>
</feature>
<evidence type="ECO:0000259" key="11">
    <source>
        <dbReference type="PROSITE" id="PS50011"/>
    </source>
</evidence>
<feature type="region of interest" description="Disordered" evidence="10">
    <location>
        <begin position="294"/>
        <end position="360"/>
    </location>
</feature>
<dbReference type="EC" id="2.7.11.1" evidence="1"/>
<feature type="compositionally biased region" description="Basic residues" evidence="10">
    <location>
        <begin position="305"/>
        <end position="315"/>
    </location>
</feature>